<reference evidence="2" key="1">
    <citation type="submission" date="2014-11" db="EMBL/GenBank/DDBJ databases">
        <title>Hymenobacter sp. DG25B genome submission.</title>
        <authorList>
            <person name="Jung H.-Y."/>
            <person name="Kim M.K."/>
            <person name="Srinivasan S."/>
            <person name="Lim S."/>
        </authorList>
    </citation>
    <scope>NUCLEOTIDE SEQUENCE [LARGE SCALE GENOMIC DNA]</scope>
    <source>
        <strain evidence="2">DY59</strain>
    </source>
</reference>
<protein>
    <submittedName>
        <fullName evidence="1">Uncharacterized protein</fullName>
    </submittedName>
</protein>
<name>A0A0A7KIB9_9DEIO</name>
<dbReference type="STRING" id="1182571.QR90_13910"/>
<dbReference type="HOGENOM" id="CLU_184322_0_0_0"/>
<evidence type="ECO:0000313" key="1">
    <source>
        <dbReference type="EMBL" id="AIZ45927.1"/>
    </source>
</evidence>
<dbReference type="AlphaFoldDB" id="A0A0A7KIB9"/>
<gene>
    <name evidence="1" type="ORF">QR90_13910</name>
</gene>
<dbReference type="KEGG" id="dsw:QR90_13910"/>
<sequence length="88" mass="9567">MDFARQVELAHFPAGVMVTVRQTPEGRIFQAVQAGRGLELMVTTDAVRMYGEGPTVALALERLKKVSEAGLPEVGEDGMYQRAVFVGD</sequence>
<proteinExistence type="predicted"/>
<dbReference type="RefSeq" id="WP_039685430.1">
    <property type="nucleotide sequence ID" value="NZ_CP010028.1"/>
</dbReference>
<dbReference type="Proteomes" id="UP000030634">
    <property type="component" value="Chromosome"/>
</dbReference>
<organism evidence="1 2">
    <name type="scientific">Deinococcus radiopugnans</name>
    <dbReference type="NCBI Taxonomy" id="57497"/>
    <lineage>
        <taxon>Bacteria</taxon>
        <taxon>Thermotogati</taxon>
        <taxon>Deinococcota</taxon>
        <taxon>Deinococci</taxon>
        <taxon>Deinococcales</taxon>
        <taxon>Deinococcaceae</taxon>
        <taxon>Deinococcus</taxon>
    </lineage>
</organism>
<evidence type="ECO:0000313" key="2">
    <source>
        <dbReference type="Proteomes" id="UP000030634"/>
    </source>
</evidence>
<dbReference type="EMBL" id="CP010028">
    <property type="protein sequence ID" value="AIZ45927.1"/>
    <property type="molecule type" value="Genomic_DNA"/>
</dbReference>
<accession>A0A0A7KIB9</accession>